<evidence type="ECO:0000259" key="9">
    <source>
        <dbReference type="PROSITE" id="PS50075"/>
    </source>
</evidence>
<feature type="transmembrane region" description="Helical" evidence="8">
    <location>
        <begin position="681"/>
        <end position="711"/>
    </location>
</feature>
<feature type="domain" description="SSD" evidence="10">
    <location>
        <begin position="231"/>
        <end position="337"/>
    </location>
</feature>
<keyword evidence="3" id="KW-1003">Cell membrane</keyword>
<feature type="transmembrane region" description="Helical" evidence="8">
    <location>
        <begin position="235"/>
        <end position="259"/>
    </location>
</feature>
<dbReference type="SUPFAM" id="SSF47336">
    <property type="entry name" value="ACP-like"/>
    <property type="match status" value="1"/>
</dbReference>
<evidence type="ECO:0000256" key="8">
    <source>
        <dbReference type="SAM" id="Phobius"/>
    </source>
</evidence>
<feature type="region of interest" description="Disordered" evidence="7">
    <location>
        <begin position="715"/>
        <end position="750"/>
    </location>
</feature>
<proteinExistence type="inferred from homology"/>
<evidence type="ECO:0000256" key="2">
    <source>
        <dbReference type="ARBA" id="ARBA00010157"/>
    </source>
</evidence>
<dbReference type="InterPro" id="IPR009081">
    <property type="entry name" value="PP-bd_ACP"/>
</dbReference>
<evidence type="ECO:0000313" key="12">
    <source>
        <dbReference type="Proteomes" id="UP001500403"/>
    </source>
</evidence>
<evidence type="ECO:0000256" key="7">
    <source>
        <dbReference type="SAM" id="MobiDB-lite"/>
    </source>
</evidence>
<feature type="transmembrane region" description="Helical" evidence="8">
    <location>
        <begin position="604"/>
        <end position="625"/>
    </location>
</feature>
<feature type="domain" description="Carrier" evidence="9">
    <location>
        <begin position="753"/>
        <end position="832"/>
    </location>
</feature>
<reference evidence="11 12" key="1">
    <citation type="journal article" date="2019" name="Int. J. Syst. Evol. Microbiol.">
        <title>The Global Catalogue of Microorganisms (GCM) 10K type strain sequencing project: providing services to taxonomists for standard genome sequencing and annotation.</title>
        <authorList>
            <consortium name="The Broad Institute Genomics Platform"/>
            <consortium name="The Broad Institute Genome Sequencing Center for Infectious Disease"/>
            <person name="Wu L."/>
            <person name="Ma J."/>
        </authorList>
    </citation>
    <scope>NUCLEOTIDE SEQUENCE [LARGE SCALE GENOMIC DNA]</scope>
    <source>
        <strain evidence="11 12">JCM 9088</strain>
    </source>
</reference>
<dbReference type="Pfam" id="PF00550">
    <property type="entry name" value="PP-binding"/>
    <property type="match status" value="1"/>
</dbReference>
<evidence type="ECO:0000256" key="4">
    <source>
        <dbReference type="ARBA" id="ARBA00022692"/>
    </source>
</evidence>
<name>A0ABN3XFW2_9ACTN</name>
<dbReference type="SUPFAM" id="SSF82866">
    <property type="entry name" value="Multidrug efflux transporter AcrB transmembrane domain"/>
    <property type="match status" value="2"/>
</dbReference>
<feature type="transmembrane region" description="Helical" evidence="8">
    <location>
        <begin position="312"/>
        <end position="338"/>
    </location>
</feature>
<evidence type="ECO:0000256" key="5">
    <source>
        <dbReference type="ARBA" id="ARBA00022989"/>
    </source>
</evidence>
<feature type="transmembrane region" description="Helical" evidence="8">
    <location>
        <begin position="537"/>
        <end position="556"/>
    </location>
</feature>
<keyword evidence="12" id="KW-1185">Reference proteome</keyword>
<keyword evidence="4 8" id="KW-0812">Transmembrane</keyword>
<sequence length="846" mass="88018">MISPARRPVPHPAGRRPRTVLTLWLLLTGVCLVLAVGVFDRLVGGGFTAPDTESARAQTQMSARFGATEPDVLLLFRSTRHGPTGPQLAREVRDAVTGPAVAPLATPVGTGPRNTGPRNMPALAADGRSALMPVTVRGSSEEAKRRTLGDLRAALRAPEAVTLSFGGPLAFLQEASARSQQDLVRAEVLAAPLLFALLMMIFRGFAAALLPLLSGSAAVVVGLAALRVASEFTEVSAFAVNLVSMLGLGLAVDYALLVISRFRRERVRCATVPEALSATLRTAGRTVLVSSCVVTAALATLALFPLTFMRSLAIGGCAVVVADAAAALTLLPALLFLLGPRIEGGRPTGRLVGRPAGKRLRANPRPEYARGALWWRLAVRVARRPVMWLTACTAVLLTMAAPAAHTTFGGITEETLPASSVSRRVSDHVSEAFPALRRPSVQALVLLPAPADTAAGRHALGSWLDRVSELPSTSRADVMATRHDAALVAVSSSGGPSADLRTVRDVRALDPPPGTDVLLGGNAAVDADTADALSSRLPLVVGLALAASSVLLLAVFRSVLVPVKAMLTAGLSTFACLGVMTWVFQDGHLAGLLGFTPIGYVETTQPVVVLVVLFALSLDYELFLLSRVREEYLLTGDNSRAVAVGLRDTGSVITGAAGLLLVVIAAFTTSSVIAIKEVGVGLFAGVLIDATLVRMLLVPAALFIAGGANWWPAKAGRPAARTTPRDAGVDSPPALPSPADAWPENPRTKEYAMPASDPYSVITTTLVDTFGIPADLVRPDATFAELDLDSLALVELALVVEEQTGAQLTDELGADSTLATAAEHLGRLLSGTADSGTADSDGALHV</sequence>
<dbReference type="PROSITE" id="PS50075">
    <property type="entry name" value="CARRIER"/>
    <property type="match status" value="1"/>
</dbReference>
<accession>A0ABN3XFW2</accession>
<dbReference type="EMBL" id="BAAAUD010000042">
    <property type="protein sequence ID" value="GAA2954530.1"/>
    <property type="molecule type" value="Genomic_DNA"/>
</dbReference>
<feature type="transmembrane region" description="Helical" evidence="8">
    <location>
        <begin position="652"/>
        <end position="675"/>
    </location>
</feature>
<evidence type="ECO:0000256" key="1">
    <source>
        <dbReference type="ARBA" id="ARBA00004651"/>
    </source>
</evidence>
<comment type="subcellular location">
    <subcellularLocation>
        <location evidence="1">Cell membrane</location>
        <topology evidence="1">Multi-pass membrane protein</topology>
    </subcellularLocation>
</comment>
<organism evidence="11 12">
    <name type="scientific">Streptomyces enissocaesilis</name>
    <dbReference type="NCBI Taxonomy" id="332589"/>
    <lineage>
        <taxon>Bacteria</taxon>
        <taxon>Bacillati</taxon>
        <taxon>Actinomycetota</taxon>
        <taxon>Actinomycetes</taxon>
        <taxon>Kitasatosporales</taxon>
        <taxon>Streptomycetaceae</taxon>
        <taxon>Streptomyces</taxon>
        <taxon>Streptomyces rochei group</taxon>
    </lineage>
</organism>
<feature type="transmembrane region" description="Helical" evidence="8">
    <location>
        <begin position="287"/>
        <end position="306"/>
    </location>
</feature>
<evidence type="ECO:0000259" key="10">
    <source>
        <dbReference type="PROSITE" id="PS50156"/>
    </source>
</evidence>
<comment type="similarity">
    <text evidence="2">Belongs to the resistance-nodulation-cell division (RND) (TC 2.A.6) family. MmpL subfamily.</text>
</comment>
<evidence type="ECO:0000313" key="11">
    <source>
        <dbReference type="EMBL" id="GAA2954530.1"/>
    </source>
</evidence>
<gene>
    <name evidence="11" type="ORF">GCM10010446_44460</name>
</gene>
<dbReference type="InterPro" id="IPR036736">
    <property type="entry name" value="ACP-like_sf"/>
</dbReference>
<feature type="transmembrane region" description="Helical" evidence="8">
    <location>
        <begin position="563"/>
        <end position="584"/>
    </location>
</feature>
<evidence type="ECO:0000256" key="3">
    <source>
        <dbReference type="ARBA" id="ARBA00022475"/>
    </source>
</evidence>
<protein>
    <submittedName>
        <fullName evidence="11">MMPL family transporter</fullName>
    </submittedName>
</protein>
<dbReference type="Proteomes" id="UP001500403">
    <property type="component" value="Unassembled WGS sequence"/>
</dbReference>
<dbReference type="InterPro" id="IPR050545">
    <property type="entry name" value="Mycobact_MmpL"/>
</dbReference>
<keyword evidence="6 8" id="KW-0472">Membrane</keyword>
<evidence type="ECO:0000256" key="6">
    <source>
        <dbReference type="ARBA" id="ARBA00023136"/>
    </source>
</evidence>
<feature type="transmembrane region" description="Helical" evidence="8">
    <location>
        <begin position="386"/>
        <end position="404"/>
    </location>
</feature>
<dbReference type="RefSeq" id="WP_344497298.1">
    <property type="nucleotide sequence ID" value="NZ_BAAAUD010000042.1"/>
</dbReference>
<dbReference type="Gene3D" id="1.10.1200.10">
    <property type="entry name" value="ACP-like"/>
    <property type="match status" value="1"/>
</dbReference>
<dbReference type="PANTHER" id="PTHR33406">
    <property type="entry name" value="MEMBRANE PROTEIN MJ1562-RELATED"/>
    <property type="match status" value="1"/>
</dbReference>
<dbReference type="InterPro" id="IPR004869">
    <property type="entry name" value="MMPL_dom"/>
</dbReference>
<dbReference type="InterPro" id="IPR000731">
    <property type="entry name" value="SSD"/>
</dbReference>
<dbReference type="Gene3D" id="1.20.1640.10">
    <property type="entry name" value="Multidrug efflux transporter AcrB transmembrane domain"/>
    <property type="match status" value="2"/>
</dbReference>
<dbReference type="PANTHER" id="PTHR33406:SF11">
    <property type="entry name" value="MEMBRANE PROTEIN SCO6666-RELATED"/>
    <property type="match status" value="1"/>
</dbReference>
<dbReference type="PROSITE" id="PS50156">
    <property type="entry name" value="SSD"/>
    <property type="match status" value="1"/>
</dbReference>
<dbReference type="Pfam" id="PF03176">
    <property type="entry name" value="MMPL"/>
    <property type="match status" value="2"/>
</dbReference>
<comment type="caution">
    <text evidence="11">The sequence shown here is derived from an EMBL/GenBank/DDBJ whole genome shotgun (WGS) entry which is preliminary data.</text>
</comment>
<keyword evidence="5 8" id="KW-1133">Transmembrane helix</keyword>
<feature type="transmembrane region" description="Helical" evidence="8">
    <location>
        <begin position="209"/>
        <end position="229"/>
    </location>
</feature>